<organism evidence="5 6">
    <name type="scientific">Amycolatopsis orientalis</name>
    <name type="common">Nocardia orientalis</name>
    <dbReference type="NCBI Taxonomy" id="31958"/>
    <lineage>
        <taxon>Bacteria</taxon>
        <taxon>Bacillati</taxon>
        <taxon>Actinomycetota</taxon>
        <taxon>Actinomycetes</taxon>
        <taxon>Pseudonocardiales</taxon>
        <taxon>Pseudonocardiaceae</taxon>
        <taxon>Amycolatopsis</taxon>
    </lineage>
</organism>
<dbReference type="GO" id="GO:0006310">
    <property type="term" value="P:DNA recombination"/>
    <property type="evidence" value="ECO:0007669"/>
    <property type="project" value="UniProtKB-KW"/>
</dbReference>
<dbReference type="Proteomes" id="UP000093695">
    <property type="component" value="Chromosome"/>
</dbReference>
<dbReference type="InterPro" id="IPR013762">
    <property type="entry name" value="Integrase-like_cat_sf"/>
</dbReference>
<dbReference type="GO" id="GO:0003677">
    <property type="term" value="F:DNA binding"/>
    <property type="evidence" value="ECO:0007669"/>
    <property type="project" value="UniProtKB-KW"/>
</dbReference>
<dbReference type="EMBL" id="CP016174">
    <property type="protein sequence ID" value="ANN19537.1"/>
    <property type="molecule type" value="Genomic_DNA"/>
</dbReference>
<dbReference type="PROSITE" id="PS51898">
    <property type="entry name" value="TYR_RECOMBINASE"/>
    <property type="match status" value="1"/>
</dbReference>
<name>A0A193C4Y0_AMYOR</name>
<evidence type="ECO:0000259" key="4">
    <source>
        <dbReference type="PROSITE" id="PS51898"/>
    </source>
</evidence>
<dbReference type="PANTHER" id="PTHR30349">
    <property type="entry name" value="PHAGE INTEGRASE-RELATED"/>
    <property type="match status" value="1"/>
</dbReference>
<dbReference type="InterPro" id="IPR002104">
    <property type="entry name" value="Integrase_catalytic"/>
</dbReference>
<dbReference type="InterPro" id="IPR011010">
    <property type="entry name" value="DNA_brk_join_enz"/>
</dbReference>
<dbReference type="InterPro" id="IPR053876">
    <property type="entry name" value="Phage_int_M"/>
</dbReference>
<protein>
    <recommendedName>
        <fullName evidence="4">Tyr recombinase domain-containing protein</fullName>
    </recommendedName>
</protein>
<dbReference type="InterPro" id="IPR050090">
    <property type="entry name" value="Tyrosine_recombinase_XerCD"/>
</dbReference>
<dbReference type="Pfam" id="PF00589">
    <property type="entry name" value="Phage_integrase"/>
    <property type="match status" value="1"/>
</dbReference>
<dbReference type="InterPro" id="IPR010998">
    <property type="entry name" value="Integrase_recombinase_N"/>
</dbReference>
<evidence type="ECO:0000256" key="1">
    <source>
        <dbReference type="ARBA" id="ARBA00008857"/>
    </source>
</evidence>
<dbReference type="SUPFAM" id="SSF56349">
    <property type="entry name" value="DNA breaking-rejoining enzymes"/>
    <property type="match status" value="1"/>
</dbReference>
<proteinExistence type="inferred from homology"/>
<keyword evidence="3" id="KW-0233">DNA recombination</keyword>
<sequence>MAATKTQAVNRLKEALLQLSDEATGDDIGKETRLDVVADLYLEELELEAELGNLAAGTVSLYRRVLKNWVRPALGQLQCHEVRVSRCDRVVRNARMKRSYDTAKLVKAALAGVCDYAVRHGAMDVNPVRSLRRLSRGGKKEILSLTTSQRIDLLAKLRAYGPTRQADSRGRSLGRRGRIWLDLPDIMEAMLSTGVRIGELLAMFGSDVDPDASTVTIGHHVVRVTGAGLRREHLRKGGVDGLLLIVPEWSMAMWERRREAAGDGPLFASFAGGLLDPSNVINRIEEAMKAIGYGWVTSHVFRKTVGLVLDEADRPSTAIADQLGNTVAVVERHYRKPRASNQANVAALEGMLDPSGL</sequence>
<dbReference type="KEGG" id="aori:SD37_30570"/>
<dbReference type="PANTHER" id="PTHR30349:SF64">
    <property type="entry name" value="PROPHAGE INTEGRASE INTD-RELATED"/>
    <property type="match status" value="1"/>
</dbReference>
<evidence type="ECO:0000313" key="5">
    <source>
        <dbReference type="EMBL" id="ANN19537.1"/>
    </source>
</evidence>
<dbReference type="Gene3D" id="1.10.443.10">
    <property type="entry name" value="Intergrase catalytic core"/>
    <property type="match status" value="1"/>
</dbReference>
<evidence type="ECO:0000256" key="2">
    <source>
        <dbReference type="ARBA" id="ARBA00023125"/>
    </source>
</evidence>
<dbReference type="Gene3D" id="1.10.150.130">
    <property type="match status" value="1"/>
</dbReference>
<dbReference type="STRING" id="31958.SD37_30570"/>
<keyword evidence="2" id="KW-0238">DNA-binding</keyword>
<gene>
    <name evidence="5" type="ORF">SD37_30570</name>
</gene>
<evidence type="ECO:0000256" key="3">
    <source>
        <dbReference type="ARBA" id="ARBA00023172"/>
    </source>
</evidence>
<dbReference type="GO" id="GO:0015074">
    <property type="term" value="P:DNA integration"/>
    <property type="evidence" value="ECO:0007669"/>
    <property type="project" value="InterPro"/>
</dbReference>
<comment type="similarity">
    <text evidence="1">Belongs to the 'phage' integrase family.</text>
</comment>
<dbReference type="AlphaFoldDB" id="A0A193C4Y0"/>
<evidence type="ECO:0000313" key="6">
    <source>
        <dbReference type="Proteomes" id="UP000093695"/>
    </source>
</evidence>
<keyword evidence="6" id="KW-1185">Reference proteome</keyword>
<feature type="domain" description="Tyr recombinase" evidence="4">
    <location>
        <begin position="140"/>
        <end position="347"/>
    </location>
</feature>
<dbReference type="Pfam" id="PF22022">
    <property type="entry name" value="Phage_int_M"/>
    <property type="match status" value="1"/>
</dbReference>
<accession>A0A193C4Y0</accession>
<reference evidence="5 6" key="1">
    <citation type="journal article" date="2015" name="Genome Announc.">
        <title>Draft Genome Sequence of Norvancomycin-Producing Strain Amycolatopsis orientalis CPCC200066.</title>
        <authorList>
            <person name="Lei X."/>
            <person name="Yuan F."/>
            <person name="Shi Y."/>
            <person name="Li X."/>
            <person name="Wang L."/>
            <person name="Hong B."/>
        </authorList>
    </citation>
    <scope>NUCLEOTIDE SEQUENCE [LARGE SCALE GENOMIC DNA]</scope>
    <source>
        <strain evidence="5 6">B-37</strain>
    </source>
</reference>